<evidence type="ECO:0000256" key="6">
    <source>
        <dbReference type="SAM" id="MobiDB-lite"/>
    </source>
</evidence>
<feature type="region of interest" description="Disordered" evidence="6">
    <location>
        <begin position="172"/>
        <end position="354"/>
    </location>
</feature>
<dbReference type="Pfam" id="PF05158">
    <property type="entry name" value="RNA_pol_Rpc34"/>
    <property type="match status" value="2"/>
</dbReference>
<dbReference type="InterPro" id="IPR016049">
    <property type="entry name" value="RNA_pol_Rpc34-like"/>
</dbReference>
<dbReference type="AlphaFoldDB" id="A0A0C3QGC9"/>
<gene>
    <name evidence="7" type="ORF">M407DRAFT_14268</name>
</gene>
<organism evidence="7 8">
    <name type="scientific">Tulasnella calospora MUT 4182</name>
    <dbReference type="NCBI Taxonomy" id="1051891"/>
    <lineage>
        <taxon>Eukaryota</taxon>
        <taxon>Fungi</taxon>
        <taxon>Dikarya</taxon>
        <taxon>Basidiomycota</taxon>
        <taxon>Agaricomycotina</taxon>
        <taxon>Agaricomycetes</taxon>
        <taxon>Cantharellales</taxon>
        <taxon>Tulasnellaceae</taxon>
        <taxon>Tulasnella</taxon>
    </lineage>
</organism>
<evidence type="ECO:0008006" key="9">
    <source>
        <dbReference type="Google" id="ProtNLM"/>
    </source>
</evidence>
<keyword evidence="8" id="KW-1185">Reference proteome</keyword>
<name>A0A0C3QGC9_9AGAM</name>
<evidence type="ECO:0000256" key="1">
    <source>
        <dbReference type="ARBA" id="ARBA00004123"/>
    </source>
</evidence>
<dbReference type="OrthoDB" id="613763at2759"/>
<dbReference type="InterPro" id="IPR036388">
    <property type="entry name" value="WH-like_DNA-bd_sf"/>
</dbReference>
<evidence type="ECO:0000256" key="3">
    <source>
        <dbReference type="ARBA" id="ARBA00022478"/>
    </source>
</evidence>
<feature type="compositionally biased region" description="Basic residues" evidence="6">
    <location>
        <begin position="282"/>
        <end position="293"/>
    </location>
</feature>
<evidence type="ECO:0000256" key="5">
    <source>
        <dbReference type="ARBA" id="ARBA00023242"/>
    </source>
</evidence>
<keyword evidence="3" id="KW-0240">DNA-directed RNA polymerase</keyword>
<dbReference type="EMBL" id="KN822969">
    <property type="protein sequence ID" value="KIO30680.1"/>
    <property type="molecule type" value="Genomic_DNA"/>
</dbReference>
<dbReference type="InterPro" id="IPR007832">
    <property type="entry name" value="RNA_pol_Rpc34"/>
</dbReference>
<dbReference type="InterPro" id="IPR036390">
    <property type="entry name" value="WH_DNA-bd_sf"/>
</dbReference>
<dbReference type="Gene3D" id="1.10.10.10">
    <property type="entry name" value="Winged helix-like DNA-binding domain superfamily/Winged helix DNA-binding domain"/>
    <property type="match status" value="1"/>
</dbReference>
<evidence type="ECO:0000313" key="7">
    <source>
        <dbReference type="EMBL" id="KIO30680.1"/>
    </source>
</evidence>
<dbReference type="Proteomes" id="UP000054248">
    <property type="component" value="Unassembled WGS sequence"/>
</dbReference>
<comment type="similarity">
    <text evidence="2">Belongs to the eukaryotic RPC34/RPC39 RNA polymerase subunit family.</text>
</comment>
<feature type="compositionally biased region" description="Basic and acidic residues" evidence="6">
    <location>
        <begin position="238"/>
        <end position="255"/>
    </location>
</feature>
<dbReference type="GO" id="GO:0005737">
    <property type="term" value="C:cytoplasm"/>
    <property type="evidence" value="ECO:0007669"/>
    <property type="project" value="UniProtKB-ARBA"/>
</dbReference>
<keyword evidence="4" id="KW-0804">Transcription</keyword>
<dbReference type="GO" id="GO:0005654">
    <property type="term" value="C:nucleoplasm"/>
    <property type="evidence" value="ECO:0007669"/>
    <property type="project" value="UniProtKB-ARBA"/>
</dbReference>
<sequence>MAGDERMVYSAIEASGNQGIWSRTITNQTNLPNAVVTKILNKLMSSKQIKQVKAVNHPTRKMYMVSHIEPSVDLTGGPWYTDFELDPTFIGFVRSACLNFVQKKSFPDPDDDSLSAPLFPTTWVDRYPNLHDILRFVKSAKITDVNLLPEHIEEIMNILMYEGLVEKLPAAGGGNVGGAAPRKVDESDGEDSDDGTSTGSRKRKHKASKKRRGSDDGFSSTEDEEEERKKKKRKKVRRSDSEDEKSGDSDEERERSKKRKGSRKRNDSESDSDSDDGYPSKPRGREKKRKRDRSHTLSSGEDSDSDDDRRSRSRKKSRRGSGSEDSDDDRHKSSSRASKKSKGKKGKDGEDDEKIDLDSAFGHLLSTGSVYRAIRPERVGLGWSQAPCARCPQLEFCEDGGPVNPKGCKYYGDWLAQTLGD</sequence>
<proteinExistence type="inferred from homology"/>
<evidence type="ECO:0000256" key="4">
    <source>
        <dbReference type="ARBA" id="ARBA00023163"/>
    </source>
</evidence>
<protein>
    <recommendedName>
        <fullName evidence="9">DNA-directed RNA polymerase III subunit RPC6</fullName>
    </recommendedName>
</protein>
<accession>A0A0C3QGC9</accession>
<keyword evidence="5" id="KW-0539">Nucleus</keyword>
<feature type="compositionally biased region" description="Basic residues" evidence="6">
    <location>
        <begin position="200"/>
        <end position="212"/>
    </location>
</feature>
<reference evidence="8" key="2">
    <citation type="submission" date="2015-01" db="EMBL/GenBank/DDBJ databases">
        <title>Evolutionary Origins and Diversification of the Mycorrhizal Mutualists.</title>
        <authorList>
            <consortium name="DOE Joint Genome Institute"/>
            <consortium name="Mycorrhizal Genomics Consortium"/>
            <person name="Kohler A."/>
            <person name="Kuo A."/>
            <person name="Nagy L.G."/>
            <person name="Floudas D."/>
            <person name="Copeland A."/>
            <person name="Barry K.W."/>
            <person name="Cichocki N."/>
            <person name="Veneault-Fourrey C."/>
            <person name="LaButti K."/>
            <person name="Lindquist E.A."/>
            <person name="Lipzen A."/>
            <person name="Lundell T."/>
            <person name="Morin E."/>
            <person name="Murat C."/>
            <person name="Riley R."/>
            <person name="Ohm R."/>
            <person name="Sun H."/>
            <person name="Tunlid A."/>
            <person name="Henrissat B."/>
            <person name="Grigoriev I.V."/>
            <person name="Hibbett D.S."/>
            <person name="Martin F."/>
        </authorList>
    </citation>
    <scope>NUCLEOTIDE SEQUENCE [LARGE SCALE GENOMIC DNA]</scope>
    <source>
        <strain evidence="8">MUT 4182</strain>
    </source>
</reference>
<dbReference type="HOGENOM" id="CLU_033661_3_0_1"/>
<reference evidence="7 8" key="1">
    <citation type="submission" date="2014-04" db="EMBL/GenBank/DDBJ databases">
        <authorList>
            <consortium name="DOE Joint Genome Institute"/>
            <person name="Kuo A."/>
            <person name="Girlanda M."/>
            <person name="Perotto S."/>
            <person name="Kohler A."/>
            <person name="Nagy L.G."/>
            <person name="Floudas D."/>
            <person name="Copeland A."/>
            <person name="Barry K.W."/>
            <person name="Cichocki N."/>
            <person name="Veneault-Fourrey C."/>
            <person name="LaButti K."/>
            <person name="Lindquist E.A."/>
            <person name="Lipzen A."/>
            <person name="Lundell T."/>
            <person name="Morin E."/>
            <person name="Murat C."/>
            <person name="Sun H."/>
            <person name="Tunlid A."/>
            <person name="Henrissat B."/>
            <person name="Grigoriev I.V."/>
            <person name="Hibbett D.S."/>
            <person name="Martin F."/>
            <person name="Nordberg H.P."/>
            <person name="Cantor M.N."/>
            <person name="Hua S.X."/>
        </authorList>
    </citation>
    <scope>NUCLEOTIDE SEQUENCE [LARGE SCALE GENOMIC DNA]</scope>
    <source>
        <strain evidence="7 8">MUT 4182</strain>
    </source>
</reference>
<dbReference type="PANTHER" id="PTHR12780">
    <property type="entry name" value="RNA POLYMERASE III DNA DIRECTED , 39KD SUBUNIT-RELATED"/>
    <property type="match status" value="1"/>
</dbReference>
<dbReference type="GO" id="GO:0005666">
    <property type="term" value="C:RNA polymerase III complex"/>
    <property type="evidence" value="ECO:0007669"/>
    <property type="project" value="InterPro"/>
</dbReference>
<evidence type="ECO:0000313" key="8">
    <source>
        <dbReference type="Proteomes" id="UP000054248"/>
    </source>
</evidence>
<dbReference type="FunFam" id="1.10.10.10:FF:000116">
    <property type="entry name" value="DNA-directed RNA polymerase III subunit RPC6"/>
    <property type="match status" value="1"/>
</dbReference>
<dbReference type="GO" id="GO:0006383">
    <property type="term" value="P:transcription by RNA polymerase III"/>
    <property type="evidence" value="ECO:0007669"/>
    <property type="project" value="InterPro"/>
</dbReference>
<dbReference type="STRING" id="1051891.A0A0C3QGC9"/>
<evidence type="ECO:0000256" key="2">
    <source>
        <dbReference type="ARBA" id="ARBA00011038"/>
    </source>
</evidence>
<comment type="subcellular location">
    <subcellularLocation>
        <location evidence="1">Nucleus</location>
    </subcellularLocation>
</comment>
<feature type="compositionally biased region" description="Basic residues" evidence="6">
    <location>
        <begin position="333"/>
        <end position="345"/>
    </location>
</feature>
<dbReference type="SUPFAM" id="SSF46785">
    <property type="entry name" value="Winged helix' DNA-binding domain"/>
    <property type="match status" value="1"/>
</dbReference>